<comment type="caution">
    <text evidence="2">The sequence shown here is derived from an EMBL/GenBank/DDBJ whole genome shotgun (WGS) entry which is preliminary data.</text>
</comment>
<feature type="transmembrane region" description="Helical" evidence="1">
    <location>
        <begin position="88"/>
        <end position="115"/>
    </location>
</feature>
<organism evidence="2 3">
    <name type="scientific">Sporothrix epigloea</name>
    <dbReference type="NCBI Taxonomy" id="1892477"/>
    <lineage>
        <taxon>Eukaryota</taxon>
        <taxon>Fungi</taxon>
        <taxon>Dikarya</taxon>
        <taxon>Ascomycota</taxon>
        <taxon>Pezizomycotina</taxon>
        <taxon>Sordariomycetes</taxon>
        <taxon>Sordariomycetidae</taxon>
        <taxon>Ophiostomatales</taxon>
        <taxon>Ophiostomataceae</taxon>
        <taxon>Sporothrix</taxon>
    </lineage>
</organism>
<protein>
    <submittedName>
        <fullName evidence="2">Uncharacterized protein</fullName>
    </submittedName>
</protein>
<sequence>MVRGDDGFGSLLKASNYLSLISGFFEQLATIYTLGAMLEIGLDLLYMQKTVRGYSGEFKDNFRENAHTTWASIGDNSDQRDHKRMARLAATVVGLFLLVLAVAVLCKACDGYALYNQGSLNGSETGVEANVDGLDFAVIVDRYIAAIHTARELTASFDFCVWILVLLLMGLVCSIVNQARLEINNSSLNATFLLLAATLLCLARFTWHLFYNIMWLLPSSSSGAPIWFDAVDPVLNAWLFFVALVLLHAVVTSPICGP</sequence>
<dbReference type="EMBL" id="CAWUOM010000039">
    <property type="protein sequence ID" value="CAK7267900.1"/>
    <property type="molecule type" value="Genomic_DNA"/>
</dbReference>
<evidence type="ECO:0000313" key="3">
    <source>
        <dbReference type="Proteomes" id="UP001642501"/>
    </source>
</evidence>
<feature type="transmembrane region" description="Helical" evidence="1">
    <location>
        <begin position="20"/>
        <end position="42"/>
    </location>
</feature>
<proteinExistence type="predicted"/>
<keyword evidence="1" id="KW-0472">Membrane</keyword>
<keyword evidence="1" id="KW-1133">Transmembrane helix</keyword>
<feature type="transmembrane region" description="Helical" evidence="1">
    <location>
        <begin position="237"/>
        <end position="257"/>
    </location>
</feature>
<feature type="transmembrane region" description="Helical" evidence="1">
    <location>
        <begin position="161"/>
        <end position="179"/>
    </location>
</feature>
<feature type="transmembrane region" description="Helical" evidence="1">
    <location>
        <begin position="191"/>
        <end position="217"/>
    </location>
</feature>
<keyword evidence="1" id="KW-0812">Transmembrane</keyword>
<reference evidence="2 3" key="1">
    <citation type="submission" date="2024-01" db="EMBL/GenBank/DDBJ databases">
        <authorList>
            <person name="Allen C."/>
            <person name="Tagirdzhanova G."/>
        </authorList>
    </citation>
    <scope>NUCLEOTIDE SEQUENCE [LARGE SCALE GENOMIC DNA]</scope>
    <source>
        <strain evidence="2 3">CBS 573.63</strain>
    </source>
</reference>
<accession>A0ABP0DI34</accession>
<evidence type="ECO:0000256" key="1">
    <source>
        <dbReference type="SAM" id="Phobius"/>
    </source>
</evidence>
<evidence type="ECO:0000313" key="2">
    <source>
        <dbReference type="EMBL" id="CAK7267900.1"/>
    </source>
</evidence>
<name>A0ABP0DI34_9PEZI</name>
<gene>
    <name evidence="2" type="ORF">SEPCBS57363_002824</name>
</gene>
<dbReference type="Proteomes" id="UP001642501">
    <property type="component" value="Unassembled WGS sequence"/>
</dbReference>
<keyword evidence="3" id="KW-1185">Reference proteome</keyword>